<comment type="subcellular location">
    <subcellularLocation>
        <location evidence="5">Cell membrane</location>
        <topology evidence="5">Multi-pass membrane protein</topology>
    </subcellularLocation>
    <subcellularLocation>
        <location evidence="1">Membrane</location>
        <topology evidence="1">Multi-pass membrane protein</topology>
    </subcellularLocation>
</comment>
<keyword evidence="4 5" id="KW-0472">Membrane</keyword>
<evidence type="ECO:0000313" key="7">
    <source>
        <dbReference type="Proteomes" id="UP000322084"/>
    </source>
</evidence>
<feature type="transmembrane region" description="Helical" evidence="5">
    <location>
        <begin position="231"/>
        <end position="249"/>
    </location>
</feature>
<feature type="transmembrane region" description="Helical" evidence="5">
    <location>
        <begin position="92"/>
        <end position="111"/>
    </location>
</feature>
<protein>
    <recommendedName>
        <fullName evidence="5">Probable membrane transporter protein</fullName>
    </recommendedName>
</protein>
<dbReference type="InterPro" id="IPR051598">
    <property type="entry name" value="TSUP/Inactive_protease-like"/>
</dbReference>
<dbReference type="PANTHER" id="PTHR43701:SF5">
    <property type="entry name" value="MEMBRANE TRANSPORTER PROTEIN-RELATED"/>
    <property type="match status" value="1"/>
</dbReference>
<dbReference type="PANTHER" id="PTHR43701">
    <property type="entry name" value="MEMBRANE TRANSPORTER PROTEIN MJ0441-RELATED"/>
    <property type="match status" value="1"/>
</dbReference>
<evidence type="ECO:0000256" key="3">
    <source>
        <dbReference type="ARBA" id="ARBA00022989"/>
    </source>
</evidence>
<keyword evidence="5" id="KW-1003">Cell membrane</keyword>
<keyword evidence="3 5" id="KW-1133">Transmembrane helix</keyword>
<feature type="transmembrane region" description="Helical" evidence="5">
    <location>
        <begin position="131"/>
        <end position="153"/>
    </location>
</feature>
<keyword evidence="2 5" id="KW-0812">Transmembrane</keyword>
<comment type="caution">
    <text evidence="6">The sequence shown here is derived from an EMBL/GenBank/DDBJ whole genome shotgun (WGS) entry which is preliminary data.</text>
</comment>
<proteinExistence type="inferred from homology"/>
<reference evidence="6 7" key="1">
    <citation type="submission" date="2019-09" db="EMBL/GenBank/DDBJ databases">
        <title>NBRP : Genome information of microbial organism related human and environment.</title>
        <authorList>
            <person name="Hattori M."/>
            <person name="Oshima K."/>
            <person name="Inaba H."/>
            <person name="Suda W."/>
            <person name="Sakamoto M."/>
            <person name="Iino T."/>
            <person name="Kitahara M."/>
            <person name="Oshida Y."/>
            <person name="Iida T."/>
            <person name="Kudo T."/>
            <person name="Itoh T."/>
            <person name="Ohkuma M."/>
        </authorList>
    </citation>
    <scope>NUCLEOTIDE SEQUENCE [LARGE SCALE GENOMIC DNA]</scope>
    <source>
        <strain evidence="6 7">Hi-2</strain>
    </source>
</reference>
<feature type="transmembrane region" description="Helical" evidence="5">
    <location>
        <begin position="37"/>
        <end position="59"/>
    </location>
</feature>
<evidence type="ECO:0000256" key="5">
    <source>
        <dbReference type="RuleBase" id="RU363041"/>
    </source>
</evidence>
<evidence type="ECO:0000256" key="2">
    <source>
        <dbReference type="ARBA" id="ARBA00022692"/>
    </source>
</evidence>
<dbReference type="GO" id="GO:0005886">
    <property type="term" value="C:plasma membrane"/>
    <property type="evidence" value="ECO:0007669"/>
    <property type="project" value="UniProtKB-SubCell"/>
</dbReference>
<organism evidence="6 7">
    <name type="scientific">Iodidimonas gelatinilytica</name>
    <dbReference type="NCBI Taxonomy" id="1236966"/>
    <lineage>
        <taxon>Bacteria</taxon>
        <taxon>Pseudomonadati</taxon>
        <taxon>Pseudomonadota</taxon>
        <taxon>Alphaproteobacteria</taxon>
        <taxon>Iodidimonadales</taxon>
        <taxon>Iodidimonadaceae</taxon>
        <taxon>Iodidimonas</taxon>
    </lineage>
</organism>
<dbReference type="Proteomes" id="UP000322084">
    <property type="component" value="Unassembled WGS sequence"/>
</dbReference>
<dbReference type="Pfam" id="PF01925">
    <property type="entry name" value="TauE"/>
    <property type="match status" value="1"/>
</dbReference>
<dbReference type="InterPro" id="IPR002781">
    <property type="entry name" value="TM_pro_TauE-like"/>
</dbReference>
<evidence type="ECO:0000313" key="6">
    <source>
        <dbReference type="EMBL" id="GEQ98997.1"/>
    </source>
</evidence>
<gene>
    <name evidence="6" type="ORF">JCM17844_26340</name>
</gene>
<dbReference type="RefSeq" id="WP_150001178.1">
    <property type="nucleotide sequence ID" value="NZ_BKCL01000011.1"/>
</dbReference>
<comment type="similarity">
    <text evidence="5">Belongs to the 4-toluene sulfonate uptake permease (TSUP) (TC 2.A.102) family.</text>
</comment>
<name>A0A5A7MST5_9PROT</name>
<feature type="transmembrane region" description="Helical" evidence="5">
    <location>
        <begin position="165"/>
        <end position="186"/>
    </location>
</feature>
<dbReference type="AlphaFoldDB" id="A0A5A7MST5"/>
<feature type="transmembrane region" description="Helical" evidence="5">
    <location>
        <begin position="201"/>
        <end position="219"/>
    </location>
</feature>
<accession>A0A5A7MST5</accession>
<evidence type="ECO:0000256" key="4">
    <source>
        <dbReference type="ARBA" id="ARBA00023136"/>
    </source>
</evidence>
<evidence type="ECO:0000256" key="1">
    <source>
        <dbReference type="ARBA" id="ARBA00004141"/>
    </source>
</evidence>
<dbReference type="EMBL" id="BKCL01000011">
    <property type="protein sequence ID" value="GEQ98997.1"/>
    <property type="molecule type" value="Genomic_DNA"/>
</dbReference>
<sequence length="253" mass="26814">MVFLLFAFFLTALLYATVGFGGGSTYNALLVLSGTDYRLLPAIALLCNIIVVAGGVWQFGRRGHLHLKKIAPFLVTSIPLAWMGGRLPVSEMVFIGLLGLSLSAAGLRMLLQKKPDGTASIKPSNPWLNAAIGGALGFLSGLVGIGGGIFLAPILHLMRWDTARAIAGTCSLFILVNSISGLFGQAMKLDNLQILGQLTDYWMLIPAVLIGGQIGSRLGAQALSETLLRRLTSVLVLYVAVRLLIRWAALAGA</sequence>